<reference evidence="1 2" key="1">
    <citation type="journal article" date="2021" name="J. Hered.">
        <title>A chromosome-level genome assembly of the parasitoid wasp, Cotesia glomerata (Hymenoptera: Braconidae).</title>
        <authorList>
            <person name="Pinto B.J."/>
            <person name="Weis J.J."/>
            <person name="Gamble T."/>
            <person name="Ode P.J."/>
            <person name="Paul R."/>
            <person name="Zaspel J.M."/>
        </authorList>
    </citation>
    <scope>NUCLEOTIDE SEQUENCE [LARGE SCALE GENOMIC DNA]</scope>
    <source>
        <strain evidence="1">CgM1</strain>
    </source>
</reference>
<evidence type="ECO:0000313" key="2">
    <source>
        <dbReference type="Proteomes" id="UP000826195"/>
    </source>
</evidence>
<protein>
    <submittedName>
        <fullName evidence="1">Uncharacterized protein</fullName>
    </submittedName>
</protein>
<dbReference type="EMBL" id="JAHXZJ010000001">
    <property type="protein sequence ID" value="KAH0567252.1"/>
    <property type="molecule type" value="Genomic_DNA"/>
</dbReference>
<sequence>MWRTTEPGGYLTKLPFCRRRSLTPEASRPHSGRTRLHSVYSRVGNSSLMDTDDSRNELRLCVLLLPFAYNIAQTCHPPAHFHLILCLDPARTRRVRRLVAVTNKDQDDNGGRHCVRRDGRLVQKKNFCATRLALNSVLTKNHPHPCSVMVTTTTTTTRGPTPTWDVGNT</sequence>
<keyword evidence="2" id="KW-1185">Reference proteome</keyword>
<comment type="caution">
    <text evidence="1">The sequence shown here is derived from an EMBL/GenBank/DDBJ whole genome shotgun (WGS) entry which is preliminary data.</text>
</comment>
<evidence type="ECO:0000313" key="1">
    <source>
        <dbReference type="EMBL" id="KAH0567252.1"/>
    </source>
</evidence>
<accession>A0AAV7J7L1</accession>
<organism evidence="1 2">
    <name type="scientific">Cotesia glomerata</name>
    <name type="common">Lepidopteran parasitic wasp</name>
    <name type="synonym">Apanteles glomeratus</name>
    <dbReference type="NCBI Taxonomy" id="32391"/>
    <lineage>
        <taxon>Eukaryota</taxon>
        <taxon>Metazoa</taxon>
        <taxon>Ecdysozoa</taxon>
        <taxon>Arthropoda</taxon>
        <taxon>Hexapoda</taxon>
        <taxon>Insecta</taxon>
        <taxon>Pterygota</taxon>
        <taxon>Neoptera</taxon>
        <taxon>Endopterygota</taxon>
        <taxon>Hymenoptera</taxon>
        <taxon>Apocrita</taxon>
        <taxon>Ichneumonoidea</taxon>
        <taxon>Braconidae</taxon>
        <taxon>Microgastrinae</taxon>
        <taxon>Cotesia</taxon>
    </lineage>
</organism>
<name>A0AAV7J7L1_COTGL</name>
<dbReference type="AlphaFoldDB" id="A0AAV7J7L1"/>
<gene>
    <name evidence="1" type="ORF">KQX54_007898</name>
</gene>
<proteinExistence type="predicted"/>
<dbReference type="Proteomes" id="UP000826195">
    <property type="component" value="Unassembled WGS sequence"/>
</dbReference>